<dbReference type="EnsemblPlants" id="KRH30490">
    <property type="protein sequence ID" value="KRH30490"/>
    <property type="gene ID" value="GLYMA_11G187400"/>
</dbReference>
<accession>A0A0R0HJ67</accession>
<evidence type="ECO:0000313" key="3">
    <source>
        <dbReference type="EnsemblPlants" id="KRH30490"/>
    </source>
</evidence>
<name>A0A0R0HJ67_SOYBN</name>
<reference evidence="2" key="3">
    <citation type="submission" date="2018-07" db="EMBL/GenBank/DDBJ databases">
        <title>WGS assembly of Glycine max.</title>
        <authorList>
            <person name="Schmutz J."/>
            <person name="Cannon S."/>
            <person name="Schlueter J."/>
            <person name="Ma J."/>
            <person name="Mitros T."/>
            <person name="Nelson W."/>
            <person name="Hyten D."/>
            <person name="Song Q."/>
            <person name="Thelen J."/>
            <person name="Cheng J."/>
            <person name="Xu D."/>
            <person name="Hellsten U."/>
            <person name="May G."/>
            <person name="Yu Y."/>
            <person name="Sakurai T."/>
            <person name="Umezawa T."/>
            <person name="Bhattacharyya M."/>
            <person name="Sandhu D."/>
            <person name="Valliyodan B."/>
            <person name="Lindquist E."/>
            <person name="Peto M."/>
            <person name="Grant D."/>
            <person name="Shu S."/>
            <person name="Goodstein D."/>
            <person name="Barry K."/>
            <person name="Futrell-Griggs M."/>
            <person name="Abernathy B."/>
            <person name="Du J."/>
            <person name="Tian Z."/>
            <person name="Zhu L."/>
            <person name="Gill N."/>
            <person name="Joshi T."/>
            <person name="Libault M."/>
            <person name="Sethuraman A."/>
            <person name="Zhang X."/>
            <person name="Shinozaki K."/>
            <person name="Nguyen H."/>
            <person name="Wing R."/>
            <person name="Cregan P."/>
            <person name="Specht J."/>
            <person name="Grimwood J."/>
            <person name="Rokhsar D."/>
            <person name="Stacey G."/>
            <person name="Shoemaker R."/>
            <person name="Jackson S."/>
        </authorList>
    </citation>
    <scope>NUCLEOTIDE SEQUENCE</scope>
    <source>
        <tissue evidence="2">Callus</tissue>
    </source>
</reference>
<evidence type="ECO:0000256" key="1">
    <source>
        <dbReference type="SAM" id="Phobius"/>
    </source>
</evidence>
<keyword evidence="1" id="KW-0812">Transmembrane</keyword>
<gene>
    <name evidence="2" type="ORF">GLYMA_11G187400</name>
</gene>
<evidence type="ECO:0000313" key="4">
    <source>
        <dbReference type="Proteomes" id="UP000008827"/>
    </source>
</evidence>
<reference evidence="3" key="2">
    <citation type="submission" date="2018-02" db="UniProtKB">
        <authorList>
            <consortium name="EnsemblPlants"/>
        </authorList>
    </citation>
    <scope>IDENTIFICATION</scope>
    <source>
        <strain evidence="3">Williams 82</strain>
    </source>
</reference>
<dbReference type="EMBL" id="CM000844">
    <property type="protein sequence ID" value="KRH30490.1"/>
    <property type="molecule type" value="Genomic_DNA"/>
</dbReference>
<keyword evidence="4" id="KW-1185">Reference proteome</keyword>
<evidence type="ECO:0000313" key="2">
    <source>
        <dbReference type="EMBL" id="KRH30490.1"/>
    </source>
</evidence>
<keyword evidence="1" id="KW-1133">Transmembrane helix</keyword>
<feature type="transmembrane region" description="Helical" evidence="1">
    <location>
        <begin position="51"/>
        <end position="73"/>
    </location>
</feature>
<dbReference type="InParanoid" id="A0A0R0HJ67"/>
<dbReference type="Gramene" id="KRH30490">
    <property type="protein sequence ID" value="KRH30490"/>
    <property type="gene ID" value="GLYMA_11G187400"/>
</dbReference>
<sequence>MANTNNPDFPIEEDVRSNNYKDSFTGVVNNQLSWIYSLKNTGKPDCTAQPIGTHFADVVLVFLTTTSISTVIFRKLTSLMKWRKIGQVIDMKILRGTFFMLIDIMRNVLLLCNYS</sequence>
<proteinExistence type="predicted"/>
<organism evidence="2">
    <name type="scientific">Glycine max</name>
    <name type="common">Soybean</name>
    <name type="synonym">Glycine hispida</name>
    <dbReference type="NCBI Taxonomy" id="3847"/>
    <lineage>
        <taxon>Eukaryota</taxon>
        <taxon>Viridiplantae</taxon>
        <taxon>Streptophyta</taxon>
        <taxon>Embryophyta</taxon>
        <taxon>Tracheophyta</taxon>
        <taxon>Spermatophyta</taxon>
        <taxon>Magnoliopsida</taxon>
        <taxon>eudicotyledons</taxon>
        <taxon>Gunneridae</taxon>
        <taxon>Pentapetalae</taxon>
        <taxon>rosids</taxon>
        <taxon>fabids</taxon>
        <taxon>Fabales</taxon>
        <taxon>Fabaceae</taxon>
        <taxon>Papilionoideae</taxon>
        <taxon>50 kb inversion clade</taxon>
        <taxon>NPAAA clade</taxon>
        <taxon>indigoferoid/millettioid clade</taxon>
        <taxon>Phaseoleae</taxon>
        <taxon>Glycine</taxon>
        <taxon>Glycine subgen. Soja</taxon>
    </lineage>
</organism>
<keyword evidence="1" id="KW-0472">Membrane</keyword>
<protein>
    <submittedName>
        <fullName evidence="2 3">Uncharacterized protein</fullName>
    </submittedName>
</protein>
<reference evidence="2 3" key="1">
    <citation type="journal article" date="2010" name="Nature">
        <title>Genome sequence of the palaeopolyploid soybean.</title>
        <authorList>
            <person name="Schmutz J."/>
            <person name="Cannon S.B."/>
            <person name="Schlueter J."/>
            <person name="Ma J."/>
            <person name="Mitros T."/>
            <person name="Nelson W."/>
            <person name="Hyten D.L."/>
            <person name="Song Q."/>
            <person name="Thelen J.J."/>
            <person name="Cheng J."/>
            <person name="Xu D."/>
            <person name="Hellsten U."/>
            <person name="May G.D."/>
            <person name="Yu Y."/>
            <person name="Sakurai T."/>
            <person name="Umezawa T."/>
            <person name="Bhattacharyya M.K."/>
            <person name="Sandhu D."/>
            <person name="Valliyodan B."/>
            <person name="Lindquist E."/>
            <person name="Peto M."/>
            <person name="Grant D."/>
            <person name="Shu S."/>
            <person name="Goodstein D."/>
            <person name="Barry K."/>
            <person name="Futrell-Griggs M."/>
            <person name="Abernathy B."/>
            <person name="Du J."/>
            <person name="Tian Z."/>
            <person name="Zhu L."/>
            <person name="Gill N."/>
            <person name="Joshi T."/>
            <person name="Libault M."/>
            <person name="Sethuraman A."/>
            <person name="Zhang X.-C."/>
            <person name="Shinozaki K."/>
            <person name="Nguyen H.T."/>
            <person name="Wing R.A."/>
            <person name="Cregan P."/>
            <person name="Specht J."/>
            <person name="Grimwood J."/>
            <person name="Rokhsar D."/>
            <person name="Stacey G."/>
            <person name="Shoemaker R.C."/>
            <person name="Jackson S.A."/>
        </authorList>
    </citation>
    <scope>NUCLEOTIDE SEQUENCE</scope>
    <source>
        <strain evidence="3">cv. Williams 82</strain>
        <tissue evidence="2">Callus</tissue>
    </source>
</reference>
<dbReference type="Proteomes" id="UP000008827">
    <property type="component" value="Chromosome 11"/>
</dbReference>
<dbReference type="AlphaFoldDB" id="A0A0R0HJ67"/>